<dbReference type="InterPro" id="IPR048254">
    <property type="entry name" value="CDP_ALCOHOL_P_TRANSF_CS"/>
</dbReference>
<organism evidence="13 14">
    <name type="scientific">Nocardia pseudobrasiliensis</name>
    <dbReference type="NCBI Taxonomy" id="45979"/>
    <lineage>
        <taxon>Bacteria</taxon>
        <taxon>Bacillati</taxon>
        <taxon>Actinomycetota</taxon>
        <taxon>Actinomycetes</taxon>
        <taxon>Mycobacteriales</taxon>
        <taxon>Nocardiaceae</taxon>
        <taxon>Nocardia</taxon>
    </lineage>
</organism>
<comment type="similarity">
    <text evidence="2 11">Belongs to the CDP-alcohol phosphatidyltransferase class-I family.</text>
</comment>
<evidence type="ECO:0000256" key="4">
    <source>
        <dbReference type="ARBA" id="ARBA00022679"/>
    </source>
</evidence>
<feature type="transmembrane region" description="Helical" evidence="12">
    <location>
        <begin position="139"/>
        <end position="158"/>
    </location>
</feature>
<dbReference type="Proteomes" id="UP000254869">
    <property type="component" value="Unassembled WGS sequence"/>
</dbReference>
<evidence type="ECO:0000313" key="14">
    <source>
        <dbReference type="Proteomes" id="UP000254869"/>
    </source>
</evidence>
<keyword evidence="9" id="KW-0594">Phospholipid biosynthesis</keyword>
<evidence type="ECO:0000256" key="11">
    <source>
        <dbReference type="RuleBase" id="RU003750"/>
    </source>
</evidence>
<keyword evidence="4 11" id="KW-0808">Transferase</keyword>
<keyword evidence="3" id="KW-0444">Lipid biosynthesis</keyword>
<feature type="transmembrane region" description="Helical" evidence="12">
    <location>
        <begin position="204"/>
        <end position="234"/>
    </location>
</feature>
<evidence type="ECO:0000256" key="2">
    <source>
        <dbReference type="ARBA" id="ARBA00010441"/>
    </source>
</evidence>
<comment type="caution">
    <text evidence="13">The sequence shown here is derived from an EMBL/GenBank/DDBJ whole genome shotgun (WGS) entry which is preliminary data.</text>
</comment>
<dbReference type="STRING" id="1210086.GCA_001613105_06689"/>
<dbReference type="Gene3D" id="1.20.120.1760">
    <property type="match status" value="1"/>
</dbReference>
<keyword evidence="10" id="KW-1208">Phospholipid metabolism</keyword>
<keyword evidence="14" id="KW-1185">Reference proteome</keyword>
<dbReference type="RefSeq" id="WP_068006223.1">
    <property type="nucleotide sequence ID" value="NZ_QQBC01000017.1"/>
</dbReference>
<proteinExistence type="inferred from homology"/>
<reference evidence="13 14" key="1">
    <citation type="submission" date="2018-07" db="EMBL/GenBank/DDBJ databases">
        <title>Genomic Encyclopedia of Type Strains, Phase IV (KMG-IV): sequencing the most valuable type-strain genomes for metagenomic binning, comparative biology and taxonomic classification.</title>
        <authorList>
            <person name="Goeker M."/>
        </authorList>
    </citation>
    <scope>NUCLEOTIDE SEQUENCE [LARGE SCALE GENOMIC DNA]</scope>
    <source>
        <strain evidence="13 14">DSM 44290</strain>
    </source>
</reference>
<dbReference type="GO" id="GO:0016780">
    <property type="term" value="F:phosphotransferase activity, for other substituted phosphate groups"/>
    <property type="evidence" value="ECO:0007669"/>
    <property type="project" value="InterPro"/>
</dbReference>
<evidence type="ECO:0000256" key="12">
    <source>
        <dbReference type="SAM" id="Phobius"/>
    </source>
</evidence>
<evidence type="ECO:0000256" key="3">
    <source>
        <dbReference type="ARBA" id="ARBA00022516"/>
    </source>
</evidence>
<dbReference type="EMBL" id="QQBC01000017">
    <property type="protein sequence ID" value="RDI59729.1"/>
    <property type="molecule type" value="Genomic_DNA"/>
</dbReference>
<keyword evidence="8 12" id="KW-0472">Membrane</keyword>
<gene>
    <name evidence="13" type="ORF">DFR76_11761</name>
</gene>
<evidence type="ECO:0000256" key="1">
    <source>
        <dbReference type="ARBA" id="ARBA00004141"/>
    </source>
</evidence>
<dbReference type="InterPro" id="IPR000462">
    <property type="entry name" value="CDP-OH_P_trans"/>
</dbReference>
<feature type="transmembrane region" description="Helical" evidence="12">
    <location>
        <begin position="18"/>
        <end position="35"/>
    </location>
</feature>
<evidence type="ECO:0000256" key="9">
    <source>
        <dbReference type="ARBA" id="ARBA00023209"/>
    </source>
</evidence>
<evidence type="ECO:0000256" key="5">
    <source>
        <dbReference type="ARBA" id="ARBA00022692"/>
    </source>
</evidence>
<dbReference type="AlphaFoldDB" id="A0A370HMK8"/>
<evidence type="ECO:0000256" key="6">
    <source>
        <dbReference type="ARBA" id="ARBA00022989"/>
    </source>
</evidence>
<feature type="transmembrane region" description="Helical" evidence="12">
    <location>
        <begin position="80"/>
        <end position="98"/>
    </location>
</feature>
<protein>
    <submittedName>
        <fullName evidence="13">CDP-diacylglycerol--serine O-phosphatidyltransferase</fullName>
    </submittedName>
</protein>
<dbReference type="InterPro" id="IPR050324">
    <property type="entry name" value="CDP-alcohol_PTase-I"/>
</dbReference>
<dbReference type="PANTHER" id="PTHR14269">
    <property type="entry name" value="CDP-DIACYLGLYCEROL--GLYCEROL-3-PHOSPHATE 3-PHOSPHATIDYLTRANSFERASE-RELATED"/>
    <property type="match status" value="1"/>
</dbReference>
<evidence type="ECO:0000256" key="8">
    <source>
        <dbReference type="ARBA" id="ARBA00023136"/>
    </source>
</evidence>
<accession>A0A370HMK8</accession>
<evidence type="ECO:0000313" key="13">
    <source>
        <dbReference type="EMBL" id="RDI59729.1"/>
    </source>
</evidence>
<evidence type="ECO:0000256" key="7">
    <source>
        <dbReference type="ARBA" id="ARBA00023098"/>
    </source>
</evidence>
<dbReference type="Pfam" id="PF01066">
    <property type="entry name" value="CDP-OH_P_transf"/>
    <property type="match status" value="1"/>
</dbReference>
<name>A0A370HMK8_9NOCA</name>
<keyword evidence="5 12" id="KW-0812">Transmembrane</keyword>
<dbReference type="PANTHER" id="PTHR14269:SF61">
    <property type="entry name" value="CDP-DIACYLGLYCEROL--SERINE O-PHOSPHATIDYLTRANSFERASE"/>
    <property type="match status" value="1"/>
</dbReference>
<comment type="subcellular location">
    <subcellularLocation>
        <location evidence="1">Membrane</location>
        <topology evidence="1">Multi-pass membrane protein</topology>
    </subcellularLocation>
</comment>
<keyword evidence="7" id="KW-0443">Lipid metabolism</keyword>
<dbReference type="InterPro" id="IPR043130">
    <property type="entry name" value="CDP-OH_PTrfase_TM_dom"/>
</dbReference>
<feature type="transmembrane region" description="Helical" evidence="12">
    <location>
        <begin position="104"/>
        <end position="127"/>
    </location>
</feature>
<evidence type="ECO:0000256" key="10">
    <source>
        <dbReference type="ARBA" id="ARBA00023264"/>
    </source>
</evidence>
<dbReference type="GO" id="GO:0008654">
    <property type="term" value="P:phospholipid biosynthetic process"/>
    <property type="evidence" value="ECO:0007669"/>
    <property type="project" value="UniProtKB-KW"/>
</dbReference>
<keyword evidence="6 12" id="KW-1133">Transmembrane helix</keyword>
<dbReference type="GO" id="GO:0016020">
    <property type="term" value="C:membrane"/>
    <property type="evidence" value="ECO:0007669"/>
    <property type="project" value="UniProtKB-SubCell"/>
</dbReference>
<feature type="transmembrane region" description="Helical" evidence="12">
    <location>
        <begin position="170"/>
        <end position="192"/>
    </location>
</feature>
<sequence length="292" mass="32033">MIEETVVGKGHRRRTVRLLPSVVTILALCAGLSAVKFTLDNSLDTALAMIGAAAVLDTLDGRLARMLSATTKIGAELDSLSDAISFGVAPALVLYIGFLREESAGWIIALIYTVSLVLRLARFNTLMDDDTRPDWQREYFVGVPAPAAALIALLPVALHEQFHAGWWNDFPVVAVWTVFAALLAVSTIPTLAMKSVSVAPQAAAMLLVLVALAAAALVTYPLILLMVLVGLYLVHIPFAWRSQRWVAARPEVWHHKPAERRAQRRAARRRPALRVSVSSARLRLRRPGQRQR</sequence>
<dbReference type="PROSITE" id="PS00379">
    <property type="entry name" value="CDP_ALCOHOL_P_TRANSF"/>
    <property type="match status" value="1"/>
</dbReference>